<reference evidence="15 16" key="1">
    <citation type="submission" date="2020-08" db="EMBL/GenBank/DDBJ databases">
        <title>Sequencing the genomes of 1000 actinobacteria strains.</title>
        <authorList>
            <person name="Klenk H.-P."/>
        </authorList>
    </citation>
    <scope>NUCLEOTIDE SEQUENCE [LARGE SCALE GENOMIC DNA]</scope>
    <source>
        <strain evidence="15 16">DSM 23040</strain>
    </source>
</reference>
<gene>
    <name evidence="13" type="primary">thrB</name>
    <name evidence="15" type="ORF">FHX50_000358</name>
</gene>
<organism evidence="15 16">
    <name type="scientific">Helcobacillus massiliensis</name>
    <dbReference type="NCBI Taxonomy" id="521392"/>
    <lineage>
        <taxon>Bacteria</taxon>
        <taxon>Bacillati</taxon>
        <taxon>Actinomycetota</taxon>
        <taxon>Actinomycetes</taxon>
        <taxon>Micrococcales</taxon>
        <taxon>Dermabacteraceae</taxon>
        <taxon>Helcobacillus</taxon>
    </lineage>
</organism>
<dbReference type="SUPFAM" id="SSF55060">
    <property type="entry name" value="GHMP Kinase, C-terminal domain"/>
    <property type="match status" value="1"/>
</dbReference>
<evidence type="ECO:0000259" key="14">
    <source>
        <dbReference type="Pfam" id="PF00288"/>
    </source>
</evidence>
<dbReference type="InterPro" id="IPR006203">
    <property type="entry name" value="GHMP_knse_ATP-bd_CS"/>
</dbReference>
<dbReference type="PRINTS" id="PR00958">
    <property type="entry name" value="HOMSERKINASE"/>
</dbReference>
<dbReference type="Gene3D" id="3.30.70.890">
    <property type="entry name" value="GHMP kinase, C-terminal domain"/>
    <property type="match status" value="1"/>
</dbReference>
<evidence type="ECO:0000313" key="15">
    <source>
        <dbReference type="EMBL" id="MBB3022110.1"/>
    </source>
</evidence>
<dbReference type="PROSITE" id="PS00627">
    <property type="entry name" value="GHMP_KINASES_ATP"/>
    <property type="match status" value="1"/>
</dbReference>
<evidence type="ECO:0000256" key="8">
    <source>
        <dbReference type="ARBA" id="ARBA00022741"/>
    </source>
</evidence>
<keyword evidence="10 13" id="KW-0067">ATP-binding</keyword>
<dbReference type="RefSeq" id="WP_183373896.1">
    <property type="nucleotide sequence ID" value="NZ_CBCSFZ010000010.1"/>
</dbReference>
<comment type="pathway">
    <text evidence="1 13">Amino-acid biosynthesis; L-threonine biosynthesis; L-threonine from L-aspartate: step 4/5.</text>
</comment>
<feature type="domain" description="GHMP kinase N-terminal" evidence="14">
    <location>
        <begin position="64"/>
        <end position="147"/>
    </location>
</feature>
<evidence type="ECO:0000256" key="7">
    <source>
        <dbReference type="ARBA" id="ARBA00022697"/>
    </source>
</evidence>
<dbReference type="GO" id="GO:0004413">
    <property type="term" value="F:homoserine kinase activity"/>
    <property type="evidence" value="ECO:0007669"/>
    <property type="project" value="UniProtKB-UniRule"/>
</dbReference>
<evidence type="ECO:0000256" key="13">
    <source>
        <dbReference type="HAMAP-Rule" id="MF_00384"/>
    </source>
</evidence>
<dbReference type="NCBIfam" id="TIGR00191">
    <property type="entry name" value="thrB"/>
    <property type="match status" value="1"/>
</dbReference>
<dbReference type="Proteomes" id="UP000568050">
    <property type="component" value="Unassembled WGS sequence"/>
</dbReference>
<dbReference type="SUPFAM" id="SSF54211">
    <property type="entry name" value="Ribosomal protein S5 domain 2-like"/>
    <property type="match status" value="1"/>
</dbReference>
<dbReference type="PIRSF" id="PIRSF000676">
    <property type="entry name" value="Homoser_kin"/>
    <property type="match status" value="1"/>
</dbReference>
<feature type="binding site" evidence="13">
    <location>
        <begin position="92"/>
        <end position="102"/>
    </location>
    <ligand>
        <name>ATP</name>
        <dbReference type="ChEBI" id="CHEBI:30616"/>
    </ligand>
</feature>
<dbReference type="UniPathway" id="UPA00050">
    <property type="reaction ID" value="UER00064"/>
</dbReference>
<sequence length="309" mass="32345">MRIAHERVRAQVPATSANLGPGFDSFGLALELRDEYELEVTTGEVEITVEGEGADDVPRGDAHLVVQSLRAALDHIGAAQVGIRLHCTNRIPHGRGLGSSAAAVVGGIVLARALLADPSALDEQEMLQLATDLEGHPDNAAPALLGGVTLSYLQGGRAHAERLRVGTGADGSSILDPVIISPAAPVATSTARSLLPEEVPFADAAFNLSRAALFVHAIAEDPSLLLTATQDRLHQERRQEAMPQSVALVQMLRQEGVPAVISGAGPTVLIPAGAPRHLVRLVRDMVDDPAQWRIARIGLSGGGARTVLL</sequence>
<dbReference type="Pfam" id="PF00288">
    <property type="entry name" value="GHMP_kinases_N"/>
    <property type="match status" value="1"/>
</dbReference>
<dbReference type="EC" id="2.7.1.39" evidence="3 13"/>
<comment type="caution">
    <text evidence="15">The sequence shown here is derived from an EMBL/GenBank/DDBJ whole genome shotgun (WGS) entry which is preliminary data.</text>
</comment>
<comment type="subcellular location">
    <subcellularLocation>
        <location evidence="13">Cytoplasm</location>
    </subcellularLocation>
</comment>
<dbReference type="HAMAP" id="MF_00384">
    <property type="entry name" value="Homoser_kinase"/>
    <property type="match status" value="1"/>
</dbReference>
<evidence type="ECO:0000256" key="12">
    <source>
        <dbReference type="ARBA" id="ARBA00049954"/>
    </source>
</evidence>
<keyword evidence="6 13" id="KW-0808">Transferase</keyword>
<keyword evidence="5 13" id="KW-0028">Amino-acid biosynthesis</keyword>
<dbReference type="InterPro" id="IPR000870">
    <property type="entry name" value="Homoserine_kinase"/>
</dbReference>
<dbReference type="InterPro" id="IPR006204">
    <property type="entry name" value="GHMP_kinase_N_dom"/>
</dbReference>
<comment type="catalytic activity">
    <reaction evidence="11 13">
        <text>L-homoserine + ATP = O-phospho-L-homoserine + ADP + H(+)</text>
        <dbReference type="Rhea" id="RHEA:13985"/>
        <dbReference type="ChEBI" id="CHEBI:15378"/>
        <dbReference type="ChEBI" id="CHEBI:30616"/>
        <dbReference type="ChEBI" id="CHEBI:57476"/>
        <dbReference type="ChEBI" id="CHEBI:57590"/>
        <dbReference type="ChEBI" id="CHEBI:456216"/>
        <dbReference type="EC" id="2.7.1.39"/>
    </reaction>
</comment>
<keyword evidence="16" id="KW-1185">Reference proteome</keyword>
<evidence type="ECO:0000256" key="10">
    <source>
        <dbReference type="ARBA" id="ARBA00022840"/>
    </source>
</evidence>
<dbReference type="InterPro" id="IPR020568">
    <property type="entry name" value="Ribosomal_Su5_D2-typ_SF"/>
</dbReference>
<keyword evidence="8 13" id="KW-0547">Nucleotide-binding</keyword>
<dbReference type="EMBL" id="JACHWP010000001">
    <property type="protein sequence ID" value="MBB3022110.1"/>
    <property type="molecule type" value="Genomic_DNA"/>
</dbReference>
<evidence type="ECO:0000256" key="6">
    <source>
        <dbReference type="ARBA" id="ARBA00022679"/>
    </source>
</evidence>
<dbReference type="GO" id="GO:0005737">
    <property type="term" value="C:cytoplasm"/>
    <property type="evidence" value="ECO:0007669"/>
    <property type="project" value="UniProtKB-SubCell"/>
</dbReference>
<protein>
    <recommendedName>
        <fullName evidence="4 13">Homoserine kinase</fullName>
        <shortName evidence="13">HK</shortName>
        <shortName evidence="13">HSK</shortName>
        <ecNumber evidence="3 13">2.7.1.39</ecNumber>
    </recommendedName>
</protein>
<keyword evidence="13" id="KW-0963">Cytoplasm</keyword>
<keyword evidence="7 13" id="KW-0791">Threonine biosynthesis</keyword>
<dbReference type="GO" id="GO:0005524">
    <property type="term" value="F:ATP binding"/>
    <property type="evidence" value="ECO:0007669"/>
    <property type="project" value="UniProtKB-UniRule"/>
</dbReference>
<dbReference type="PANTHER" id="PTHR20861">
    <property type="entry name" value="HOMOSERINE/4-DIPHOSPHOCYTIDYL-2-C-METHYL-D-ERYTHRITOL KINASE"/>
    <property type="match status" value="1"/>
</dbReference>
<evidence type="ECO:0000256" key="9">
    <source>
        <dbReference type="ARBA" id="ARBA00022777"/>
    </source>
</evidence>
<comment type="function">
    <text evidence="12 13">Catalyzes the ATP-dependent phosphorylation of L-homoserine to L-homoserine phosphate.</text>
</comment>
<evidence type="ECO:0000256" key="11">
    <source>
        <dbReference type="ARBA" id="ARBA00049375"/>
    </source>
</evidence>
<evidence type="ECO:0000256" key="2">
    <source>
        <dbReference type="ARBA" id="ARBA00007370"/>
    </source>
</evidence>
<evidence type="ECO:0000256" key="5">
    <source>
        <dbReference type="ARBA" id="ARBA00022605"/>
    </source>
</evidence>
<name>A0A839QTL6_9MICO</name>
<dbReference type="InterPro" id="IPR014721">
    <property type="entry name" value="Ribsml_uS5_D2-typ_fold_subgr"/>
</dbReference>
<dbReference type="PANTHER" id="PTHR20861:SF1">
    <property type="entry name" value="HOMOSERINE KINASE"/>
    <property type="match status" value="1"/>
</dbReference>
<evidence type="ECO:0000256" key="3">
    <source>
        <dbReference type="ARBA" id="ARBA00012078"/>
    </source>
</evidence>
<keyword evidence="9 13" id="KW-0418">Kinase</keyword>
<dbReference type="InterPro" id="IPR036554">
    <property type="entry name" value="GHMP_kinase_C_sf"/>
</dbReference>
<evidence type="ECO:0000256" key="4">
    <source>
        <dbReference type="ARBA" id="ARBA00017858"/>
    </source>
</evidence>
<dbReference type="AlphaFoldDB" id="A0A839QTL6"/>
<comment type="similarity">
    <text evidence="2 13">Belongs to the GHMP kinase family. Homoserine kinase subfamily.</text>
</comment>
<evidence type="ECO:0000256" key="1">
    <source>
        <dbReference type="ARBA" id="ARBA00005015"/>
    </source>
</evidence>
<proteinExistence type="inferred from homology"/>
<accession>A0A839QTL6</accession>
<dbReference type="Gene3D" id="3.30.230.10">
    <property type="match status" value="1"/>
</dbReference>
<evidence type="ECO:0000313" key="16">
    <source>
        <dbReference type="Proteomes" id="UP000568050"/>
    </source>
</evidence>
<dbReference type="GO" id="GO:0009088">
    <property type="term" value="P:threonine biosynthetic process"/>
    <property type="evidence" value="ECO:0007669"/>
    <property type="project" value="UniProtKB-UniRule"/>
</dbReference>